<dbReference type="InterPro" id="IPR039554">
    <property type="entry name" value="HigA2-like_HTH"/>
</dbReference>
<dbReference type="GO" id="GO:0003677">
    <property type="term" value="F:DNA binding"/>
    <property type="evidence" value="ECO:0007669"/>
    <property type="project" value="InterPro"/>
</dbReference>
<dbReference type="Pfam" id="PF13744">
    <property type="entry name" value="HTH_37"/>
    <property type="match status" value="1"/>
</dbReference>
<dbReference type="InterPro" id="IPR001387">
    <property type="entry name" value="Cro/C1-type_HTH"/>
</dbReference>
<proteinExistence type="predicted"/>
<evidence type="ECO:0000313" key="2">
    <source>
        <dbReference type="EMBL" id="MXY34893.1"/>
    </source>
</evidence>
<dbReference type="AlphaFoldDB" id="A0A6B0Y4J5"/>
<gene>
    <name evidence="2" type="ORF">F4Y60_12575</name>
</gene>
<evidence type="ECO:0000259" key="1">
    <source>
        <dbReference type="PROSITE" id="PS50943"/>
    </source>
</evidence>
<reference evidence="2" key="1">
    <citation type="submission" date="2019-09" db="EMBL/GenBank/DDBJ databases">
        <title>Characterisation of the sponge microbiome using genome-centric metagenomics.</title>
        <authorList>
            <person name="Engelberts J.P."/>
            <person name="Robbins S.J."/>
            <person name="De Goeij J.M."/>
            <person name="Aranda M."/>
            <person name="Bell S.C."/>
            <person name="Webster N.S."/>
        </authorList>
    </citation>
    <scope>NUCLEOTIDE SEQUENCE</scope>
    <source>
        <strain evidence="2">SB0664_bin_43</strain>
    </source>
</reference>
<name>A0A6B0Y4J5_9RHOB</name>
<dbReference type="InterPro" id="IPR010982">
    <property type="entry name" value="Lambda_DNA-bd_dom_sf"/>
</dbReference>
<dbReference type="PROSITE" id="PS50943">
    <property type="entry name" value="HTH_CROC1"/>
    <property type="match status" value="1"/>
</dbReference>
<comment type="caution">
    <text evidence="2">The sequence shown here is derived from an EMBL/GenBank/DDBJ whole genome shotgun (WGS) entry which is preliminary data.</text>
</comment>
<feature type="domain" description="HTH cro/C1-type" evidence="1">
    <location>
        <begin position="22"/>
        <end position="52"/>
    </location>
</feature>
<sequence length="107" mass="11677">MPPASRARIEARKGELRAFMLLHELRQARAMTRKAVGEALGVQQLAVAKLERHADMYVSNLRSCIEAMGGHLDIVAQFPYGSAVITNFSDVGDDRTAADQAPESARP</sequence>
<dbReference type="SUPFAM" id="SSF47413">
    <property type="entry name" value="lambda repressor-like DNA-binding domains"/>
    <property type="match status" value="1"/>
</dbReference>
<dbReference type="Gene3D" id="1.10.260.40">
    <property type="entry name" value="lambda repressor-like DNA-binding domains"/>
    <property type="match status" value="1"/>
</dbReference>
<organism evidence="2">
    <name type="scientific">Boseongicola sp. SB0664_bin_43</name>
    <dbReference type="NCBI Taxonomy" id="2604844"/>
    <lineage>
        <taxon>Bacteria</taxon>
        <taxon>Pseudomonadati</taxon>
        <taxon>Pseudomonadota</taxon>
        <taxon>Alphaproteobacteria</taxon>
        <taxon>Rhodobacterales</taxon>
        <taxon>Paracoccaceae</taxon>
        <taxon>Boseongicola</taxon>
    </lineage>
</organism>
<dbReference type="EMBL" id="VXRY01000517">
    <property type="protein sequence ID" value="MXY34893.1"/>
    <property type="molecule type" value="Genomic_DNA"/>
</dbReference>
<protein>
    <submittedName>
        <fullName evidence="2">Transcriptional regulator</fullName>
    </submittedName>
</protein>
<accession>A0A6B0Y4J5</accession>